<evidence type="ECO:0000256" key="6">
    <source>
        <dbReference type="ARBA" id="ARBA00023136"/>
    </source>
</evidence>
<evidence type="ECO:0000313" key="9">
    <source>
        <dbReference type="EMBL" id="CAD1838212.1"/>
    </source>
</evidence>
<proteinExistence type="inferred from homology"/>
<dbReference type="EMBL" id="LR862133">
    <property type="protein sequence ID" value="CAD1838212.1"/>
    <property type="molecule type" value="Genomic_DNA"/>
</dbReference>
<feature type="transmembrane region" description="Helical" evidence="8">
    <location>
        <begin position="163"/>
        <end position="184"/>
    </location>
</feature>
<accession>A0A6V7Q529</accession>
<feature type="transmembrane region" description="Helical" evidence="8">
    <location>
        <begin position="270"/>
        <end position="290"/>
    </location>
</feature>
<dbReference type="Gene3D" id="1.20.1080.10">
    <property type="entry name" value="Glycerol uptake facilitator protein"/>
    <property type="match status" value="2"/>
</dbReference>
<feature type="transmembrane region" description="Helical" evidence="8">
    <location>
        <begin position="229"/>
        <end position="249"/>
    </location>
</feature>
<evidence type="ECO:0000256" key="4">
    <source>
        <dbReference type="ARBA" id="ARBA00022737"/>
    </source>
</evidence>
<evidence type="ECO:0008006" key="10">
    <source>
        <dbReference type="Google" id="ProtNLM"/>
    </source>
</evidence>
<keyword evidence="6 8" id="KW-0472">Membrane</keyword>
<feature type="transmembrane region" description="Helical" evidence="8">
    <location>
        <begin position="196"/>
        <end position="217"/>
    </location>
</feature>
<gene>
    <name evidence="9" type="ORF">CB5_LOCUS21423</name>
</gene>
<feature type="transmembrane region" description="Helical" evidence="8">
    <location>
        <begin position="94"/>
        <end position="112"/>
    </location>
</feature>
<dbReference type="PANTHER" id="PTHR45724">
    <property type="entry name" value="AQUAPORIN NIP2-1"/>
    <property type="match status" value="1"/>
</dbReference>
<name>A0A6V7Q529_ANACO</name>
<keyword evidence="5 8" id="KW-1133">Transmembrane helix</keyword>
<evidence type="ECO:0000256" key="5">
    <source>
        <dbReference type="ARBA" id="ARBA00022989"/>
    </source>
</evidence>
<dbReference type="GO" id="GO:0015267">
    <property type="term" value="F:channel activity"/>
    <property type="evidence" value="ECO:0007669"/>
    <property type="project" value="InterPro"/>
</dbReference>
<dbReference type="AlphaFoldDB" id="A0A6V7Q529"/>
<dbReference type="Pfam" id="PF00230">
    <property type="entry name" value="MIP"/>
    <property type="match status" value="2"/>
</dbReference>
<evidence type="ECO:0000256" key="8">
    <source>
        <dbReference type="SAM" id="Phobius"/>
    </source>
</evidence>
<evidence type="ECO:0000256" key="3">
    <source>
        <dbReference type="ARBA" id="ARBA00022692"/>
    </source>
</evidence>
<dbReference type="InterPro" id="IPR034294">
    <property type="entry name" value="Aquaporin_transptr"/>
</dbReference>
<dbReference type="PRINTS" id="PR00783">
    <property type="entry name" value="MINTRINSICP"/>
</dbReference>
<evidence type="ECO:0000256" key="1">
    <source>
        <dbReference type="ARBA" id="ARBA00004141"/>
    </source>
</evidence>
<keyword evidence="3 7" id="KW-0812">Transmembrane</keyword>
<reference evidence="9" key="1">
    <citation type="submission" date="2020-07" db="EMBL/GenBank/DDBJ databases">
        <authorList>
            <person name="Lin J."/>
        </authorList>
    </citation>
    <scope>NUCLEOTIDE SEQUENCE</scope>
</reference>
<keyword evidence="2 7" id="KW-0813">Transport</keyword>
<feature type="transmembrane region" description="Helical" evidence="8">
    <location>
        <begin position="379"/>
        <end position="400"/>
    </location>
</feature>
<dbReference type="PROSITE" id="PS00221">
    <property type="entry name" value="MIP"/>
    <property type="match status" value="2"/>
</dbReference>
<dbReference type="InterPro" id="IPR000425">
    <property type="entry name" value="MIP"/>
</dbReference>
<feature type="transmembrane region" description="Helical" evidence="8">
    <location>
        <begin position="54"/>
        <end position="74"/>
    </location>
</feature>
<comment type="similarity">
    <text evidence="7">Belongs to the MIP/aquaporin (TC 1.A.8) family.</text>
</comment>
<feature type="transmembrane region" description="Helical" evidence="8">
    <location>
        <begin position="340"/>
        <end position="359"/>
    </location>
</feature>
<feature type="transmembrane region" description="Helical" evidence="8">
    <location>
        <begin position="124"/>
        <end position="143"/>
    </location>
</feature>
<protein>
    <recommendedName>
        <fullName evidence="10">Aquaporin NIP-type</fullName>
    </recommendedName>
</protein>
<comment type="subcellular location">
    <subcellularLocation>
        <location evidence="1">Membrane</location>
        <topology evidence="1">Multi-pass membrane protein</topology>
    </subcellularLocation>
</comment>
<organism evidence="9">
    <name type="scientific">Ananas comosus var. bracteatus</name>
    <name type="common">red pineapple</name>
    <dbReference type="NCBI Taxonomy" id="296719"/>
    <lineage>
        <taxon>Eukaryota</taxon>
        <taxon>Viridiplantae</taxon>
        <taxon>Streptophyta</taxon>
        <taxon>Embryophyta</taxon>
        <taxon>Tracheophyta</taxon>
        <taxon>Spermatophyta</taxon>
        <taxon>Magnoliopsida</taxon>
        <taxon>Liliopsida</taxon>
        <taxon>Poales</taxon>
        <taxon>Bromeliaceae</taxon>
        <taxon>Bromelioideae</taxon>
        <taxon>Ananas</taxon>
    </lineage>
</organism>
<evidence type="ECO:0000256" key="2">
    <source>
        <dbReference type="ARBA" id="ARBA00022448"/>
    </source>
</evidence>
<dbReference type="InterPro" id="IPR023271">
    <property type="entry name" value="Aquaporin-like"/>
</dbReference>
<dbReference type="GO" id="GO:0016020">
    <property type="term" value="C:membrane"/>
    <property type="evidence" value="ECO:0007669"/>
    <property type="project" value="UniProtKB-SubCell"/>
</dbReference>
<dbReference type="SUPFAM" id="SSF81338">
    <property type="entry name" value="Aquaporin-like"/>
    <property type="match status" value="2"/>
</dbReference>
<dbReference type="PANTHER" id="PTHR45724:SF23">
    <property type="entry name" value="AQUAPORIN NIP4-1-RELATED"/>
    <property type="match status" value="1"/>
</dbReference>
<feature type="transmembrane region" description="Helical" evidence="8">
    <location>
        <begin position="310"/>
        <end position="328"/>
    </location>
</feature>
<dbReference type="NCBIfam" id="TIGR00861">
    <property type="entry name" value="MIP"/>
    <property type="match status" value="1"/>
</dbReference>
<keyword evidence="4" id="KW-0677">Repeat</keyword>
<dbReference type="InterPro" id="IPR022357">
    <property type="entry name" value="MIP_CS"/>
</dbReference>
<sequence length="420" mass="44330">MYTTVTFPGICIAWGLIVMAMIYTVGHISGAHFNPAVTITFTALRTFPVKEAPLYIVAQLVGATFGSGVLYLLLNPKPEQFYGTTPVGSDIQSFVLEIIISFLLMFVISGASADTRAIGELGGLAVGATILIACLAAGPISGASMNPARSIGPAIVMHNYKALWAYIFGPVIGMLAGGFTYKLIKFTDKPSQDLIAEAVGTFFIMFIGCGSIVGNMMHSTVTFPGICTAWGLVVTAMVYAVAHISGAHFNPAVTITFTALGKFPLKEAPLYILSQLVGAIFGSGVLYLLLNPKPEQFYGTIPVGSVIQSFVLEIIISFLLMFVISGAFADTRAIGELGGIAIGATILLSCLTAGPISGASMNPARSIGPAIIMHNYKALWAYIFGPVIGMLAGGFTYKLIKFSDNPSQDVTKNSTFLKNI</sequence>
<feature type="transmembrane region" description="Helical" evidence="8">
    <location>
        <begin position="6"/>
        <end position="25"/>
    </location>
</feature>
<evidence type="ECO:0000256" key="7">
    <source>
        <dbReference type="RuleBase" id="RU000477"/>
    </source>
</evidence>